<keyword evidence="3" id="KW-1185">Reference proteome</keyword>
<dbReference type="EMBL" id="JWZT01001101">
    <property type="protein sequence ID" value="KII72778.1"/>
    <property type="molecule type" value="Genomic_DNA"/>
</dbReference>
<feature type="region of interest" description="Disordered" evidence="1">
    <location>
        <begin position="1"/>
        <end position="45"/>
    </location>
</feature>
<comment type="caution">
    <text evidence="2">The sequence shown here is derived from an EMBL/GenBank/DDBJ whole genome shotgun (WGS) entry which is preliminary data.</text>
</comment>
<gene>
    <name evidence="2" type="ORF">RF11_11705</name>
</gene>
<organism evidence="2 3">
    <name type="scientific">Thelohanellus kitauei</name>
    <name type="common">Myxosporean</name>
    <dbReference type="NCBI Taxonomy" id="669202"/>
    <lineage>
        <taxon>Eukaryota</taxon>
        <taxon>Metazoa</taxon>
        <taxon>Cnidaria</taxon>
        <taxon>Myxozoa</taxon>
        <taxon>Myxosporea</taxon>
        <taxon>Bivalvulida</taxon>
        <taxon>Platysporina</taxon>
        <taxon>Myxobolidae</taxon>
        <taxon>Thelohanellus</taxon>
    </lineage>
</organism>
<dbReference type="AlphaFoldDB" id="A0A0C2JTQ5"/>
<evidence type="ECO:0000256" key="1">
    <source>
        <dbReference type="SAM" id="MobiDB-lite"/>
    </source>
</evidence>
<accession>A0A0C2JTQ5</accession>
<reference evidence="2 3" key="1">
    <citation type="journal article" date="2014" name="Genome Biol. Evol.">
        <title>The genome of the myxosporean Thelohanellus kitauei shows adaptations to nutrient acquisition within its fish host.</title>
        <authorList>
            <person name="Yang Y."/>
            <person name="Xiong J."/>
            <person name="Zhou Z."/>
            <person name="Huo F."/>
            <person name="Miao W."/>
            <person name="Ran C."/>
            <person name="Liu Y."/>
            <person name="Zhang J."/>
            <person name="Feng J."/>
            <person name="Wang M."/>
            <person name="Wang M."/>
            <person name="Wang L."/>
            <person name="Yao B."/>
        </authorList>
    </citation>
    <scope>NUCLEOTIDE SEQUENCE [LARGE SCALE GENOMIC DNA]</scope>
    <source>
        <strain evidence="2">Wuqing</strain>
    </source>
</reference>
<sequence>MKDDPAKVEPTTPQSSPNSHLPDYAALLPTSKSPLSQPVHSTERGAHQALQLMKRQPLCRGQASKGECNVVLYSLDGRCRDHGPTRGHPSLGRLGSQGQLVWYTTRQKEKLATRAMETEKLLHGSGQRHDRCHSYKSNKAWSRLRRHLDSCFKVLATGPRALNRPAPRG</sequence>
<dbReference type="Proteomes" id="UP000031668">
    <property type="component" value="Unassembled WGS sequence"/>
</dbReference>
<feature type="compositionally biased region" description="Polar residues" evidence="1">
    <location>
        <begin position="30"/>
        <end position="40"/>
    </location>
</feature>
<protein>
    <submittedName>
        <fullName evidence="2">Uncharacterized protein</fullName>
    </submittedName>
</protein>
<evidence type="ECO:0000313" key="3">
    <source>
        <dbReference type="Proteomes" id="UP000031668"/>
    </source>
</evidence>
<evidence type="ECO:0000313" key="2">
    <source>
        <dbReference type="EMBL" id="KII72778.1"/>
    </source>
</evidence>
<proteinExistence type="predicted"/>
<name>A0A0C2JTQ5_THEKT</name>